<dbReference type="EMBL" id="CP132482">
    <property type="protein sequence ID" value="WLV77861.1"/>
    <property type="molecule type" value="Genomic_DNA"/>
</dbReference>
<evidence type="ECO:0000256" key="3">
    <source>
        <dbReference type="ARBA" id="ARBA00022490"/>
    </source>
</evidence>
<evidence type="ECO:0000256" key="2">
    <source>
        <dbReference type="ARBA" id="ARBA00022448"/>
    </source>
</evidence>
<evidence type="ECO:0000256" key="7">
    <source>
        <dbReference type="ARBA" id="ARBA00022777"/>
    </source>
</evidence>
<dbReference type="InterPro" id="IPR036662">
    <property type="entry name" value="PTS_EIIA_man-typ_sf"/>
</dbReference>
<feature type="domain" description="PTS EIIA type-4" evidence="8">
    <location>
        <begin position="1"/>
        <end position="127"/>
    </location>
</feature>
<keyword evidence="4 9" id="KW-0762">Sugar transport</keyword>
<evidence type="ECO:0000256" key="6">
    <source>
        <dbReference type="ARBA" id="ARBA00022683"/>
    </source>
</evidence>
<dbReference type="PANTHER" id="PTHR33799:SF1">
    <property type="entry name" value="PTS SYSTEM MANNOSE-SPECIFIC EIIAB COMPONENT-RELATED"/>
    <property type="match status" value="1"/>
</dbReference>
<dbReference type="Proteomes" id="UP001233112">
    <property type="component" value="Chromosome"/>
</dbReference>
<keyword evidence="6" id="KW-0598">Phosphotransferase system</keyword>
<keyword evidence="10" id="KW-1185">Reference proteome</keyword>
<organism evidence="9 10">
    <name type="scientific">Lacticaseibacillus parahuelsenbergensis</name>
    <dbReference type="NCBI Taxonomy" id="3068305"/>
    <lineage>
        <taxon>Bacteria</taxon>
        <taxon>Bacillati</taxon>
        <taxon>Bacillota</taxon>
        <taxon>Bacilli</taxon>
        <taxon>Lactobacillales</taxon>
        <taxon>Lactobacillaceae</taxon>
        <taxon>Lacticaseibacillus</taxon>
    </lineage>
</organism>
<proteinExistence type="predicted"/>
<comment type="subcellular location">
    <subcellularLocation>
        <location evidence="1">Cytoplasm</location>
    </subcellularLocation>
</comment>
<dbReference type="PROSITE" id="PS51096">
    <property type="entry name" value="PTS_EIIA_TYPE_4"/>
    <property type="match status" value="1"/>
</dbReference>
<evidence type="ECO:0000256" key="5">
    <source>
        <dbReference type="ARBA" id="ARBA00022679"/>
    </source>
</evidence>
<accession>A0ABY9L2A5</accession>
<protein>
    <submittedName>
        <fullName evidence="9">PTS sugar transporter subunit IIA</fullName>
    </submittedName>
</protein>
<reference evidence="9 10" key="1">
    <citation type="submission" date="2023-08" db="EMBL/GenBank/DDBJ databases">
        <authorList>
            <person name="Buchebner-Jance M."/>
        </authorList>
    </citation>
    <scope>NUCLEOTIDE SEQUENCE [LARGE SCALE GENOMIC DNA]</scope>
    <source>
        <strain evidence="9 10">NCIMB 15471</strain>
    </source>
</reference>
<dbReference type="CDD" id="cd00006">
    <property type="entry name" value="PTS_IIA_man"/>
    <property type="match status" value="1"/>
</dbReference>
<keyword evidence="2" id="KW-0813">Transport</keyword>
<sequence length="143" mass="15620">MVGFVIATHGKLASGFLDAVKLIIGEQENIGEIGLFEGNDVSEFGLKLEKLIRQEDEGDGVIVFTDLFAASPYNQAALCASRIKDVKIQLITGVNLPMIIEAINARMMGQNIEQITNAAFETAKVGIKNFWDELNAHTSQTKH</sequence>
<keyword evidence="7" id="KW-0418">Kinase</keyword>
<evidence type="ECO:0000259" key="8">
    <source>
        <dbReference type="PROSITE" id="PS51096"/>
    </source>
</evidence>
<evidence type="ECO:0000313" key="9">
    <source>
        <dbReference type="EMBL" id="WLV77861.1"/>
    </source>
</evidence>
<dbReference type="Gene3D" id="3.40.50.510">
    <property type="entry name" value="Phosphotransferase system, mannose-type IIA component"/>
    <property type="match status" value="1"/>
</dbReference>
<dbReference type="InterPro" id="IPR033887">
    <property type="entry name" value="PTS_IIA_man"/>
</dbReference>
<evidence type="ECO:0000256" key="1">
    <source>
        <dbReference type="ARBA" id="ARBA00004496"/>
    </source>
</evidence>
<evidence type="ECO:0000256" key="4">
    <source>
        <dbReference type="ARBA" id="ARBA00022597"/>
    </source>
</evidence>
<dbReference type="InterPro" id="IPR051471">
    <property type="entry name" value="Bacterial_PTS_sugar_comp"/>
</dbReference>
<dbReference type="InterPro" id="IPR004701">
    <property type="entry name" value="PTS_EIIA_man-typ"/>
</dbReference>
<name>A0ABY9L2A5_9LACO</name>
<gene>
    <name evidence="9" type="ORF">LACPH_002643</name>
</gene>
<dbReference type="SUPFAM" id="SSF53062">
    <property type="entry name" value="PTS system fructose IIA component-like"/>
    <property type="match status" value="1"/>
</dbReference>
<dbReference type="PANTHER" id="PTHR33799">
    <property type="entry name" value="PTS PERMEASE-RELATED-RELATED"/>
    <property type="match status" value="1"/>
</dbReference>
<evidence type="ECO:0000313" key="10">
    <source>
        <dbReference type="Proteomes" id="UP001233112"/>
    </source>
</evidence>
<keyword evidence="3" id="KW-0963">Cytoplasm</keyword>
<dbReference type="Pfam" id="PF03610">
    <property type="entry name" value="EIIA-man"/>
    <property type="match status" value="1"/>
</dbReference>
<keyword evidence="5" id="KW-0808">Transferase</keyword>
<dbReference type="RefSeq" id="WP_274785332.1">
    <property type="nucleotide sequence ID" value="NZ_CP132482.1"/>
</dbReference>